<comment type="subcellular location">
    <subcellularLocation>
        <location evidence="1">Membrane</location>
        <topology evidence="1">Multi-pass membrane protein</topology>
    </subcellularLocation>
</comment>
<organism evidence="8 9">
    <name type="scientific">Coemansia spiralis</name>
    <dbReference type="NCBI Taxonomy" id="417178"/>
    <lineage>
        <taxon>Eukaryota</taxon>
        <taxon>Fungi</taxon>
        <taxon>Fungi incertae sedis</taxon>
        <taxon>Zoopagomycota</taxon>
        <taxon>Kickxellomycotina</taxon>
        <taxon>Kickxellomycetes</taxon>
        <taxon>Kickxellales</taxon>
        <taxon>Kickxellaceae</taxon>
        <taxon>Coemansia</taxon>
    </lineage>
</organism>
<keyword evidence="4 7" id="KW-1133">Transmembrane helix</keyword>
<feature type="binding site" evidence="6">
    <location>
        <position position="296"/>
    </location>
    <ligand>
        <name>Zn(2+)</name>
        <dbReference type="ChEBI" id="CHEBI:29105"/>
    </ligand>
</feature>
<feature type="transmembrane region" description="Helical" evidence="7">
    <location>
        <begin position="237"/>
        <end position="255"/>
    </location>
</feature>
<keyword evidence="6" id="KW-0862">Zinc</keyword>
<evidence type="ECO:0000256" key="1">
    <source>
        <dbReference type="ARBA" id="ARBA00004141"/>
    </source>
</evidence>
<evidence type="ECO:0000256" key="5">
    <source>
        <dbReference type="ARBA" id="ARBA00023136"/>
    </source>
</evidence>
<dbReference type="EMBL" id="JANBTW010000002">
    <property type="protein sequence ID" value="KAJ2680944.1"/>
    <property type="molecule type" value="Genomic_DNA"/>
</dbReference>
<dbReference type="GO" id="GO:0038023">
    <property type="term" value="F:signaling receptor activity"/>
    <property type="evidence" value="ECO:0007669"/>
    <property type="project" value="TreeGrafter"/>
</dbReference>
<keyword evidence="5 7" id="KW-0472">Membrane</keyword>
<dbReference type="OrthoDB" id="529367at2759"/>
<feature type="transmembrane region" description="Helical" evidence="7">
    <location>
        <begin position="310"/>
        <end position="333"/>
    </location>
</feature>
<dbReference type="GO" id="GO:0046872">
    <property type="term" value="F:metal ion binding"/>
    <property type="evidence" value="ECO:0007669"/>
    <property type="project" value="UniProtKB-KW"/>
</dbReference>
<comment type="similarity">
    <text evidence="2">Belongs to the ADIPOR family.</text>
</comment>
<comment type="caution">
    <text evidence="8">The sequence shown here is derived from an EMBL/GenBank/DDBJ whole genome shotgun (WGS) entry which is preliminary data.</text>
</comment>
<dbReference type="Proteomes" id="UP001151518">
    <property type="component" value="Unassembled WGS sequence"/>
</dbReference>
<keyword evidence="6" id="KW-0479">Metal-binding</keyword>
<evidence type="ECO:0000313" key="9">
    <source>
        <dbReference type="Proteomes" id="UP001151518"/>
    </source>
</evidence>
<feature type="transmembrane region" description="Helical" evidence="7">
    <location>
        <begin position="373"/>
        <end position="393"/>
    </location>
</feature>
<feature type="binding site" evidence="6">
    <location>
        <position position="446"/>
    </location>
    <ligand>
        <name>Zn(2+)</name>
        <dbReference type="ChEBI" id="CHEBI:29105"/>
    </ligand>
</feature>
<name>A0A9W8G8I7_9FUNG</name>
<dbReference type="PANTHER" id="PTHR20855:SF52">
    <property type="entry name" value="ADIPONECTIN RECEPTOR PROTEIN"/>
    <property type="match status" value="1"/>
</dbReference>
<dbReference type="AlphaFoldDB" id="A0A9W8G8I7"/>
<evidence type="ECO:0000256" key="6">
    <source>
        <dbReference type="PIRSR" id="PIRSR604254-1"/>
    </source>
</evidence>
<dbReference type="Pfam" id="PF03006">
    <property type="entry name" value="HlyIII"/>
    <property type="match status" value="1"/>
</dbReference>
<evidence type="ECO:0000256" key="3">
    <source>
        <dbReference type="ARBA" id="ARBA00022692"/>
    </source>
</evidence>
<proteinExistence type="inferred from homology"/>
<feature type="transmembrane region" description="Helical" evidence="7">
    <location>
        <begin position="339"/>
        <end position="361"/>
    </location>
</feature>
<accession>A0A9W8G8I7</accession>
<dbReference type="InterPro" id="IPR004254">
    <property type="entry name" value="AdipoR/HlyIII-related"/>
</dbReference>
<evidence type="ECO:0000313" key="8">
    <source>
        <dbReference type="EMBL" id="KAJ2680944.1"/>
    </source>
</evidence>
<sequence length="473" mass="52715">MEYKAKHDRPATIICSIGSRSSPPSDIGDWGNIDESTLENSEDHGAGAWRGHTLRRVCSWVTGTPYRLPALPNWLGDIGSYMATARGLRRTSARCQSMDSKEANDSSHISQRSCSHCGCCSNDVVVVCEHNTDAADKLPITEPTIAKETKLEIHSRDSLTIRELQAGFDEKQTHLCVTTKDKNTNTKRVLMSVFQIPDYMIEDYIWDSYRPICCSYRECLKSWGYVHSELGNIMTHLFGVVIFIVLALLTGPVVIPDVVDTRKDGTYITATAPDYLVVYTYICTVLFCFAASVAFHTLSCHSQRKHFRSLRCDFIGILTLIVGSFVPVGYYGFVHSRKILIGYMVMFVAVGVAGVLVSIIGRVEDPKRAFLRPVVFMTIAAAGIAPLIHAAVLNGYAGAVDRLSLWYVVTMIALYIVGTLIYAFKIPERYRPGKHNVLLHSHQIFHVFVVLAAVCHYVGIIRALRWVHEASSQ</sequence>
<feature type="transmembrane region" description="Helical" evidence="7">
    <location>
        <begin position="444"/>
        <end position="464"/>
    </location>
</feature>
<protein>
    <submittedName>
        <fullName evidence="8">Uncharacterized protein</fullName>
    </submittedName>
</protein>
<gene>
    <name evidence="8" type="ORF">GGI25_000248</name>
</gene>
<feature type="transmembrane region" description="Helical" evidence="7">
    <location>
        <begin position="275"/>
        <end position="298"/>
    </location>
</feature>
<keyword evidence="3 7" id="KW-0812">Transmembrane</keyword>
<feature type="binding site" evidence="6">
    <location>
        <position position="442"/>
    </location>
    <ligand>
        <name>Zn(2+)</name>
        <dbReference type="ChEBI" id="CHEBI:29105"/>
    </ligand>
</feature>
<dbReference type="GO" id="GO:0016020">
    <property type="term" value="C:membrane"/>
    <property type="evidence" value="ECO:0007669"/>
    <property type="project" value="UniProtKB-SubCell"/>
</dbReference>
<reference evidence="8" key="1">
    <citation type="submission" date="2022-07" db="EMBL/GenBank/DDBJ databases">
        <title>Phylogenomic reconstructions and comparative analyses of Kickxellomycotina fungi.</title>
        <authorList>
            <person name="Reynolds N.K."/>
            <person name="Stajich J.E."/>
            <person name="Barry K."/>
            <person name="Grigoriev I.V."/>
            <person name="Crous P."/>
            <person name="Smith M.E."/>
        </authorList>
    </citation>
    <scope>NUCLEOTIDE SEQUENCE</scope>
    <source>
        <strain evidence="8">NRRL 3115</strain>
    </source>
</reference>
<feature type="transmembrane region" description="Helical" evidence="7">
    <location>
        <begin position="405"/>
        <end position="424"/>
    </location>
</feature>
<dbReference type="PANTHER" id="PTHR20855">
    <property type="entry name" value="ADIPOR/PROGESTIN RECEPTOR-RELATED"/>
    <property type="match status" value="1"/>
</dbReference>
<evidence type="ECO:0000256" key="7">
    <source>
        <dbReference type="SAM" id="Phobius"/>
    </source>
</evidence>
<evidence type="ECO:0000256" key="4">
    <source>
        <dbReference type="ARBA" id="ARBA00022989"/>
    </source>
</evidence>
<evidence type="ECO:0000256" key="2">
    <source>
        <dbReference type="ARBA" id="ARBA00007018"/>
    </source>
</evidence>